<sequence>MNICTIIETVVTSTVYNRGHIEASLNVGCLKCKRLYSSRRIKKWIKELDQNDTGVCSICSNQMLIPDVLVPTLDQALVENMANVWYQSH</sequence>
<keyword evidence="1" id="KW-0804">Transcription</keyword>
<organism evidence="1">
    <name type="scientific">Clandestinovirus</name>
    <dbReference type="NCBI Taxonomy" id="2831644"/>
    <lineage>
        <taxon>Viruses</taxon>
    </lineage>
</organism>
<accession>A0A8F8KSI7</accession>
<keyword evidence="1" id="KW-0240">DNA-directed RNA polymerase</keyword>
<dbReference type="GO" id="GO:0000428">
    <property type="term" value="C:DNA-directed RNA polymerase complex"/>
    <property type="evidence" value="ECO:0007669"/>
    <property type="project" value="UniProtKB-KW"/>
</dbReference>
<protein>
    <submittedName>
        <fullName evidence="1">DNA-directed RNA polymerase subunit RPC12/RpoP</fullName>
    </submittedName>
</protein>
<name>A0A8F8KSI7_9VIRU</name>
<proteinExistence type="predicted"/>
<reference evidence="1" key="1">
    <citation type="submission" date="2021-06" db="EMBL/GenBank/DDBJ databases">
        <authorList>
            <person name="Rolland C."/>
        </authorList>
    </citation>
    <scope>NUCLEOTIDE SEQUENCE</scope>
    <source>
        <strain evidence="1">347.936635</strain>
    </source>
</reference>
<dbReference type="EMBL" id="MZ420154">
    <property type="protein sequence ID" value="QYA18300.1"/>
    <property type="molecule type" value="Genomic_DNA"/>
</dbReference>
<evidence type="ECO:0000313" key="1">
    <source>
        <dbReference type="EMBL" id="QYA18300.1"/>
    </source>
</evidence>
<gene>
    <name evidence="1" type="ORF">KOM_12_30</name>
</gene>